<dbReference type="CDD" id="cd11614">
    <property type="entry name" value="SAF_CpaB_FlgA_like"/>
    <property type="match status" value="1"/>
</dbReference>
<proteinExistence type="predicted"/>
<dbReference type="Pfam" id="PF16976">
    <property type="entry name" value="RcpC"/>
    <property type="match status" value="1"/>
</dbReference>
<gene>
    <name evidence="3" type="ORF">GALL_192120</name>
</gene>
<dbReference type="SMART" id="SM00858">
    <property type="entry name" value="SAF"/>
    <property type="match status" value="1"/>
</dbReference>
<feature type="region of interest" description="Disordered" evidence="1">
    <location>
        <begin position="286"/>
        <end position="307"/>
    </location>
</feature>
<evidence type="ECO:0000259" key="2">
    <source>
        <dbReference type="PROSITE" id="PS50844"/>
    </source>
</evidence>
<dbReference type="Pfam" id="PF08666">
    <property type="entry name" value="SAF"/>
    <property type="match status" value="1"/>
</dbReference>
<dbReference type="InterPro" id="IPR036732">
    <property type="entry name" value="AFP_Neu5c_C_sf"/>
</dbReference>
<sequence length="307" mass="32958">MKRFIILRRFKPDKTWGVLALAIGIGVMAAVGAKRYLSNQLAAIEARATGKTVAVIVAKRDLAKGTRLSADSLAVRPVPQKFSHSVAVMPEQFDRVDGQVLAYPVKSGEMILWGLLEDKKSPSFSARVEAGRRAITVPVDEINSISGMLEPGDTIDLMVTIERKDKKTTFPLLQSVRVMATGQRSSADPKSGARRRYSTVTLDTSPAQAQRVIVAREAGKITALLRNPEDKQAIPNAAGDVAALLGIKGGEEQLAEGDEQQIPVLYGGRSGKFPPEALKLGQTLSAEASTRQGDWGAQIPAPAAPRR</sequence>
<dbReference type="InterPro" id="IPR013974">
    <property type="entry name" value="SAF"/>
</dbReference>
<dbReference type="InterPro" id="IPR006190">
    <property type="entry name" value="SAF_AFP_Neu5Ac"/>
</dbReference>
<reference evidence="3" key="1">
    <citation type="submission" date="2016-10" db="EMBL/GenBank/DDBJ databases">
        <title>Sequence of Gallionella enrichment culture.</title>
        <authorList>
            <person name="Poehlein A."/>
            <person name="Muehling M."/>
            <person name="Daniel R."/>
        </authorList>
    </citation>
    <scope>NUCLEOTIDE SEQUENCE</scope>
</reference>
<organism evidence="3">
    <name type="scientific">mine drainage metagenome</name>
    <dbReference type="NCBI Taxonomy" id="410659"/>
    <lineage>
        <taxon>unclassified sequences</taxon>
        <taxon>metagenomes</taxon>
        <taxon>ecological metagenomes</taxon>
    </lineage>
</organism>
<comment type="caution">
    <text evidence="3">The sequence shown here is derived from an EMBL/GenBank/DDBJ whole genome shotgun (WGS) entry which is preliminary data.</text>
</comment>
<dbReference type="InterPro" id="IPR031571">
    <property type="entry name" value="RcpC_dom"/>
</dbReference>
<name>A0A1J5S3J3_9ZZZZ</name>
<dbReference type="PROSITE" id="PS50844">
    <property type="entry name" value="AFP_LIKE"/>
    <property type="match status" value="1"/>
</dbReference>
<dbReference type="AlphaFoldDB" id="A0A1J5S3J3"/>
<dbReference type="EMBL" id="MLJW01000115">
    <property type="protein sequence ID" value="OIQ98711.1"/>
    <property type="molecule type" value="Genomic_DNA"/>
</dbReference>
<dbReference type="InterPro" id="IPR017592">
    <property type="entry name" value="Pilus_assmbl_Flp-typ_CpaB"/>
</dbReference>
<accession>A0A1J5S3J3</accession>
<evidence type="ECO:0000313" key="3">
    <source>
        <dbReference type="EMBL" id="OIQ98711.1"/>
    </source>
</evidence>
<evidence type="ECO:0000256" key="1">
    <source>
        <dbReference type="SAM" id="MobiDB-lite"/>
    </source>
</evidence>
<dbReference type="SUPFAM" id="SSF51269">
    <property type="entry name" value="AFP III-like domain"/>
    <property type="match status" value="1"/>
</dbReference>
<protein>
    <submittedName>
        <fullName evidence="3">SAF domain protein</fullName>
    </submittedName>
</protein>
<feature type="domain" description="AFP-like" evidence="2">
    <location>
        <begin position="55"/>
        <end position="119"/>
    </location>
</feature>
<dbReference type="NCBIfam" id="TIGR03177">
    <property type="entry name" value="pilus_cpaB"/>
    <property type="match status" value="1"/>
</dbReference>